<dbReference type="Gene3D" id="2.60.40.2440">
    <property type="entry name" value="Carbohydrate binding type-21 domain"/>
    <property type="match status" value="1"/>
</dbReference>
<organism evidence="3 4">
    <name type="scientific">Pleurotus eryngii</name>
    <name type="common">Boletus of the steppes</name>
    <dbReference type="NCBI Taxonomy" id="5323"/>
    <lineage>
        <taxon>Eukaryota</taxon>
        <taxon>Fungi</taxon>
        <taxon>Dikarya</taxon>
        <taxon>Basidiomycota</taxon>
        <taxon>Agaricomycotina</taxon>
        <taxon>Agaricomycetes</taxon>
        <taxon>Agaricomycetidae</taxon>
        <taxon>Agaricales</taxon>
        <taxon>Pleurotineae</taxon>
        <taxon>Pleurotaceae</taxon>
        <taxon>Pleurotus</taxon>
    </lineage>
</organism>
<feature type="non-terminal residue" evidence="3">
    <location>
        <position position="219"/>
    </location>
</feature>
<feature type="domain" description="CBM21" evidence="2">
    <location>
        <begin position="3"/>
        <end position="113"/>
    </location>
</feature>
<feature type="compositionally biased region" description="Low complexity" evidence="1">
    <location>
        <begin position="164"/>
        <end position="173"/>
    </location>
</feature>
<gene>
    <name evidence="3" type="ORF">BDN71DRAFT_1362686</name>
</gene>
<dbReference type="InterPro" id="IPR038175">
    <property type="entry name" value="CBM21_dom_sf"/>
</dbReference>
<name>A0A9P6AA85_PLEER</name>
<dbReference type="OrthoDB" id="1881at2759"/>
<protein>
    <recommendedName>
        <fullName evidence="2">CBM21 domain-containing protein</fullName>
    </recommendedName>
</protein>
<feature type="region of interest" description="Disordered" evidence="1">
    <location>
        <begin position="199"/>
        <end position="219"/>
    </location>
</feature>
<evidence type="ECO:0000313" key="4">
    <source>
        <dbReference type="Proteomes" id="UP000807025"/>
    </source>
</evidence>
<dbReference type="InterPro" id="IPR005036">
    <property type="entry name" value="CBM21_dom"/>
</dbReference>
<feature type="region of interest" description="Disordered" evidence="1">
    <location>
        <begin position="115"/>
        <end position="134"/>
    </location>
</feature>
<dbReference type="GO" id="GO:0000164">
    <property type="term" value="C:protein phosphatase type 1 complex"/>
    <property type="evidence" value="ECO:0007669"/>
    <property type="project" value="TreeGrafter"/>
</dbReference>
<evidence type="ECO:0000256" key="1">
    <source>
        <dbReference type="SAM" id="MobiDB-lite"/>
    </source>
</evidence>
<dbReference type="Proteomes" id="UP000807025">
    <property type="component" value="Unassembled WGS sequence"/>
</dbReference>
<dbReference type="InterPro" id="IPR050782">
    <property type="entry name" value="PP1_regulatory_subunit_3"/>
</dbReference>
<accession>A0A9P6AA85</accession>
<dbReference type="GO" id="GO:2001069">
    <property type="term" value="F:glycogen binding"/>
    <property type="evidence" value="ECO:0007669"/>
    <property type="project" value="TreeGrafter"/>
</dbReference>
<dbReference type="AlphaFoldDB" id="A0A9P6AA85"/>
<dbReference type="PROSITE" id="PS51159">
    <property type="entry name" value="CBM21"/>
    <property type="match status" value="1"/>
</dbReference>
<comment type="caution">
    <text evidence="3">The sequence shown here is derived from an EMBL/GenBank/DDBJ whole genome shotgun (WGS) entry which is preliminary data.</text>
</comment>
<feature type="region of interest" description="Disordered" evidence="1">
    <location>
        <begin position="142"/>
        <end position="183"/>
    </location>
</feature>
<dbReference type="PANTHER" id="PTHR12307">
    <property type="entry name" value="PROTEIN PHOSPHATASE 1 REGULATORY SUBUNIT"/>
    <property type="match status" value="1"/>
</dbReference>
<dbReference type="GO" id="GO:0005979">
    <property type="term" value="P:regulation of glycogen biosynthetic process"/>
    <property type="evidence" value="ECO:0007669"/>
    <property type="project" value="TreeGrafter"/>
</dbReference>
<evidence type="ECO:0000259" key="2">
    <source>
        <dbReference type="PROSITE" id="PS51159"/>
    </source>
</evidence>
<keyword evidence="4" id="KW-1185">Reference proteome</keyword>
<dbReference type="GO" id="GO:0008157">
    <property type="term" value="F:protein phosphatase 1 binding"/>
    <property type="evidence" value="ECO:0007669"/>
    <property type="project" value="TreeGrafter"/>
</dbReference>
<sequence>MPIVINTVHDVALEELKLSSDMTSIEGRVRLKNIAYHKQLAVRFTFDAWQTTSEVFGKYSEPINKNFDRFTFSIRLNDLLARIDGKTLLLALRYTVDGKEIWDNNSCQNYQAIFSTKRQPKSRPDDSSSASDAADLKVRLEKVVRGREAGPATPTPRVSRQPGSRSNSSSSSSDSDKPLEFKTNGSLASRYDLGSSLRAPWKVPALTPLQHSRTRSHPS</sequence>
<proteinExistence type="predicted"/>
<reference evidence="3" key="1">
    <citation type="submission" date="2020-11" db="EMBL/GenBank/DDBJ databases">
        <authorList>
            <consortium name="DOE Joint Genome Institute"/>
            <person name="Ahrendt S."/>
            <person name="Riley R."/>
            <person name="Andreopoulos W."/>
            <person name="Labutti K."/>
            <person name="Pangilinan J."/>
            <person name="Ruiz-Duenas F.J."/>
            <person name="Barrasa J.M."/>
            <person name="Sanchez-Garcia M."/>
            <person name="Camarero S."/>
            <person name="Miyauchi S."/>
            <person name="Serrano A."/>
            <person name="Linde D."/>
            <person name="Babiker R."/>
            <person name="Drula E."/>
            <person name="Ayuso-Fernandez I."/>
            <person name="Pacheco R."/>
            <person name="Padilla G."/>
            <person name="Ferreira P."/>
            <person name="Barriuso J."/>
            <person name="Kellner H."/>
            <person name="Castanera R."/>
            <person name="Alfaro M."/>
            <person name="Ramirez L."/>
            <person name="Pisabarro A.G."/>
            <person name="Kuo A."/>
            <person name="Tritt A."/>
            <person name="Lipzen A."/>
            <person name="He G."/>
            <person name="Yan M."/>
            <person name="Ng V."/>
            <person name="Cullen D."/>
            <person name="Martin F."/>
            <person name="Rosso M.-N."/>
            <person name="Henrissat B."/>
            <person name="Hibbett D."/>
            <person name="Martinez A.T."/>
            <person name="Grigoriev I.V."/>
        </authorList>
    </citation>
    <scope>NUCLEOTIDE SEQUENCE</scope>
    <source>
        <strain evidence="3">ATCC 90797</strain>
    </source>
</reference>
<evidence type="ECO:0000313" key="3">
    <source>
        <dbReference type="EMBL" id="KAF9501120.1"/>
    </source>
</evidence>
<dbReference type="EMBL" id="MU154524">
    <property type="protein sequence ID" value="KAF9501120.1"/>
    <property type="molecule type" value="Genomic_DNA"/>
</dbReference>
<dbReference type="Pfam" id="PF03370">
    <property type="entry name" value="CBM_21"/>
    <property type="match status" value="1"/>
</dbReference>
<dbReference type="PANTHER" id="PTHR12307:SF36">
    <property type="entry name" value="GLYCOGEN-BINDING SUBUNIT 76A"/>
    <property type="match status" value="1"/>
</dbReference>